<keyword evidence="1" id="KW-0479">Metal-binding</keyword>
<feature type="domain" description="C2H2-type" evidence="2">
    <location>
        <begin position="12"/>
        <end position="42"/>
    </location>
</feature>
<dbReference type="AlphaFoldDB" id="A0A8C4R1S3"/>
<accession>A0A8C4R1S3</accession>
<dbReference type="PROSITE" id="PS50157">
    <property type="entry name" value="ZINC_FINGER_C2H2_2"/>
    <property type="match status" value="1"/>
</dbReference>
<dbReference type="Gene3D" id="3.30.160.60">
    <property type="entry name" value="Classic Zinc Finger"/>
    <property type="match status" value="1"/>
</dbReference>
<protein>
    <recommendedName>
        <fullName evidence="2">C2H2-type domain-containing protein</fullName>
    </recommendedName>
</protein>
<dbReference type="Proteomes" id="UP000694388">
    <property type="component" value="Unplaced"/>
</dbReference>
<evidence type="ECO:0000313" key="4">
    <source>
        <dbReference type="Proteomes" id="UP000694388"/>
    </source>
</evidence>
<dbReference type="Ensembl" id="ENSEBUT00000024554.1">
    <property type="protein sequence ID" value="ENSEBUP00000023978.1"/>
    <property type="gene ID" value="ENSEBUG00000014774.1"/>
</dbReference>
<evidence type="ECO:0000313" key="3">
    <source>
        <dbReference type="Ensembl" id="ENSEBUP00000023978.1"/>
    </source>
</evidence>
<evidence type="ECO:0000259" key="2">
    <source>
        <dbReference type="PROSITE" id="PS50157"/>
    </source>
</evidence>
<dbReference type="InterPro" id="IPR036236">
    <property type="entry name" value="Znf_C2H2_sf"/>
</dbReference>
<evidence type="ECO:0000256" key="1">
    <source>
        <dbReference type="PROSITE-ProRule" id="PRU00042"/>
    </source>
</evidence>
<name>A0A8C4R1S3_EPTBU</name>
<reference evidence="3" key="1">
    <citation type="submission" date="2025-08" db="UniProtKB">
        <authorList>
            <consortium name="Ensembl"/>
        </authorList>
    </citation>
    <scope>IDENTIFICATION</scope>
</reference>
<sequence length="110" mass="12735">MSGRDTNPFFSNTCRFGDCGVAFPTLRELIEHIEETHIGLDTEAYFKEITEKEGKYTLALTWSNNDAEEEINMGWNQQNVPMNQCYRKSIFGGWRGQPPPHTPLKPEMFF</sequence>
<proteinExistence type="predicted"/>
<dbReference type="SUPFAM" id="SSF57667">
    <property type="entry name" value="beta-beta-alpha zinc fingers"/>
    <property type="match status" value="1"/>
</dbReference>
<dbReference type="PROSITE" id="PS00028">
    <property type="entry name" value="ZINC_FINGER_C2H2_1"/>
    <property type="match status" value="1"/>
</dbReference>
<keyword evidence="1" id="KW-0862">Zinc</keyword>
<keyword evidence="4" id="KW-1185">Reference proteome</keyword>
<dbReference type="GO" id="GO:0008270">
    <property type="term" value="F:zinc ion binding"/>
    <property type="evidence" value="ECO:0007669"/>
    <property type="project" value="UniProtKB-KW"/>
</dbReference>
<dbReference type="InterPro" id="IPR013087">
    <property type="entry name" value="Znf_C2H2_type"/>
</dbReference>
<reference evidence="3" key="2">
    <citation type="submission" date="2025-09" db="UniProtKB">
        <authorList>
            <consortium name="Ensembl"/>
        </authorList>
    </citation>
    <scope>IDENTIFICATION</scope>
</reference>
<keyword evidence="1" id="KW-0863">Zinc-finger</keyword>
<dbReference type="GeneTree" id="ENSGT00940000171365"/>
<organism evidence="3 4">
    <name type="scientific">Eptatretus burgeri</name>
    <name type="common">Inshore hagfish</name>
    <dbReference type="NCBI Taxonomy" id="7764"/>
    <lineage>
        <taxon>Eukaryota</taxon>
        <taxon>Metazoa</taxon>
        <taxon>Chordata</taxon>
        <taxon>Craniata</taxon>
        <taxon>Vertebrata</taxon>
        <taxon>Cyclostomata</taxon>
        <taxon>Myxini</taxon>
        <taxon>Myxiniformes</taxon>
        <taxon>Myxinidae</taxon>
        <taxon>Eptatretinae</taxon>
        <taxon>Eptatretus</taxon>
    </lineage>
</organism>